<evidence type="ECO:0000313" key="2">
    <source>
        <dbReference type="EMBL" id="MDW5593832.1"/>
    </source>
</evidence>
<evidence type="ECO:0000256" key="1">
    <source>
        <dbReference type="SAM" id="SignalP"/>
    </source>
</evidence>
<dbReference type="RefSeq" id="WP_318596091.1">
    <property type="nucleotide sequence ID" value="NZ_JAWSTH010000009.1"/>
</dbReference>
<organism evidence="2 3">
    <name type="scientific">Conexibacter stalactiti</name>
    <dbReference type="NCBI Taxonomy" id="1940611"/>
    <lineage>
        <taxon>Bacteria</taxon>
        <taxon>Bacillati</taxon>
        <taxon>Actinomycetota</taxon>
        <taxon>Thermoleophilia</taxon>
        <taxon>Solirubrobacterales</taxon>
        <taxon>Conexibacteraceae</taxon>
        <taxon>Conexibacter</taxon>
    </lineage>
</organism>
<evidence type="ECO:0000313" key="3">
    <source>
        <dbReference type="Proteomes" id="UP001284601"/>
    </source>
</evidence>
<gene>
    <name evidence="2" type="ORF">R7226_05775</name>
</gene>
<comment type="caution">
    <text evidence="2">The sequence shown here is derived from an EMBL/GenBank/DDBJ whole genome shotgun (WGS) entry which is preliminary data.</text>
</comment>
<sequence>MSARATAVALLVAVAFATGCGGSDDAPSAVAAATTAAADRGRPVTDEQALVLARLLQQNWQRGGARFTGELPIHGTTVAMRGRVDFRSGRGTAVLRDPSGQARRYAWTRRAVLAQAQPGSTRYVAKAPDPDGDPVHAGISFLNLLSAETIDNTTNIKDQNASFAGSGTLDGIPVDVYDYGATRYWVQRNDGLLRRVEGEFGADALMSVTLVSHRPVRIALPRASRHER</sequence>
<dbReference type="EMBL" id="JAWSTH010000009">
    <property type="protein sequence ID" value="MDW5593832.1"/>
    <property type="molecule type" value="Genomic_DNA"/>
</dbReference>
<keyword evidence="1" id="KW-0732">Signal</keyword>
<dbReference type="PROSITE" id="PS51257">
    <property type="entry name" value="PROKAR_LIPOPROTEIN"/>
    <property type="match status" value="1"/>
</dbReference>
<proteinExistence type="predicted"/>
<protein>
    <recommendedName>
        <fullName evidence="4">Lipoprotein LprG</fullName>
    </recommendedName>
</protein>
<reference evidence="3" key="1">
    <citation type="submission" date="2023-07" db="EMBL/GenBank/DDBJ databases">
        <title>Conexibacter stalactiti sp. nov., isolated from stalactites in a lava cave and emended description of the genus Conexibacter.</title>
        <authorList>
            <person name="Lee S.D."/>
        </authorList>
    </citation>
    <scope>NUCLEOTIDE SEQUENCE [LARGE SCALE GENOMIC DNA]</scope>
    <source>
        <strain evidence="3">KCTC 39840</strain>
    </source>
</reference>
<feature type="chain" id="PRO_5046708032" description="Lipoprotein LprG" evidence="1">
    <location>
        <begin position="18"/>
        <end position="228"/>
    </location>
</feature>
<keyword evidence="3" id="KW-1185">Reference proteome</keyword>
<evidence type="ECO:0008006" key="4">
    <source>
        <dbReference type="Google" id="ProtNLM"/>
    </source>
</evidence>
<accession>A0ABU4HKN2</accession>
<dbReference type="Proteomes" id="UP001284601">
    <property type="component" value="Unassembled WGS sequence"/>
</dbReference>
<name>A0ABU4HKN2_9ACTN</name>
<feature type="signal peptide" evidence="1">
    <location>
        <begin position="1"/>
        <end position="17"/>
    </location>
</feature>